<keyword evidence="2" id="KW-1185">Reference proteome</keyword>
<dbReference type="Pfam" id="PF10042">
    <property type="entry name" value="DUF2278"/>
    <property type="match status" value="1"/>
</dbReference>
<accession>A0A0M2URV7</accession>
<dbReference type="InterPro" id="IPR019268">
    <property type="entry name" value="DUF2278"/>
</dbReference>
<protein>
    <recommendedName>
        <fullName evidence="3">DUF2278 domain-containing protein</fullName>
    </recommendedName>
</protein>
<comment type="caution">
    <text evidence="1">The sequence shown here is derived from an EMBL/GenBank/DDBJ whole genome shotgun (WGS) entry which is preliminary data.</text>
</comment>
<reference evidence="1 2" key="1">
    <citation type="journal article" date="2013" name="BMC Microbiol.">
        <title>Identification of the type II cytochrome c maturation pathway in anammox bacteria by comparative genomics.</title>
        <authorList>
            <person name="Ferousi C."/>
            <person name="Speth D.R."/>
            <person name="Reimann J."/>
            <person name="Op den Camp H.J."/>
            <person name="Allen J.W."/>
            <person name="Keltjens J.T."/>
            <person name="Jetten M.S."/>
        </authorList>
    </citation>
    <scope>NUCLEOTIDE SEQUENCE [LARGE SCALE GENOMIC DNA]</scope>
    <source>
        <strain evidence="1">RU1</strain>
    </source>
</reference>
<dbReference type="AlphaFoldDB" id="A0A0M2URV7"/>
<sequence length="258" mass="28601">MPLKNYGVLKGRVIGSRPGTGPSPHYQINVVAGATQYRIAINVKSQLAPSELLYLVVENFQHPLTVGLSELGHGFSEVQRRPGGIALDFIRGNLFHRTQMRPLPYSVPGPDNDLNEKLHAYVQRAIDDEDATIYAFGERWGPENDLRDRYFGFLPGNGVHDIHMNQGNSGRFTEQDGVWQDGGLLLHFPAMTGGSGEVLFPEQWVAIFLAFQSQAWHTDDVTGHRITPGGRLKRSPTDAYGLLPQWLIPKEMMQGGSG</sequence>
<proteinExistence type="predicted"/>
<gene>
    <name evidence="1" type="ORF">BROFUL_02929</name>
</gene>
<evidence type="ECO:0000313" key="2">
    <source>
        <dbReference type="Proteomes" id="UP000034954"/>
    </source>
</evidence>
<dbReference type="PATRIC" id="fig|380242.3.peg.3624"/>
<dbReference type="Proteomes" id="UP000034954">
    <property type="component" value="Unassembled WGS sequence"/>
</dbReference>
<dbReference type="EMBL" id="LAQJ01000275">
    <property type="protein sequence ID" value="KKO18375.1"/>
    <property type="molecule type" value="Genomic_DNA"/>
</dbReference>
<organism evidence="1 2">
    <name type="scientific">Candidatus Brocadia fulgida</name>
    <dbReference type="NCBI Taxonomy" id="380242"/>
    <lineage>
        <taxon>Bacteria</taxon>
        <taxon>Pseudomonadati</taxon>
        <taxon>Planctomycetota</taxon>
        <taxon>Candidatus Brocadiia</taxon>
        <taxon>Candidatus Brocadiales</taxon>
        <taxon>Candidatus Brocadiaceae</taxon>
        <taxon>Candidatus Brocadia</taxon>
    </lineage>
</organism>
<evidence type="ECO:0008006" key="3">
    <source>
        <dbReference type="Google" id="ProtNLM"/>
    </source>
</evidence>
<name>A0A0M2URV7_9BACT</name>
<evidence type="ECO:0000313" key="1">
    <source>
        <dbReference type="EMBL" id="KKO18375.1"/>
    </source>
</evidence>